<sequence>MQQRIELAKRLLKKADTSIANVALSCGFNSQSHLGKYFRAMTGMTPKAYRQNK</sequence>
<dbReference type="GO" id="GO:0003700">
    <property type="term" value="F:DNA-binding transcription factor activity"/>
    <property type="evidence" value="ECO:0007669"/>
    <property type="project" value="InterPro"/>
</dbReference>
<evidence type="ECO:0000256" key="3">
    <source>
        <dbReference type="ARBA" id="ARBA00023163"/>
    </source>
</evidence>
<evidence type="ECO:0000313" key="5">
    <source>
        <dbReference type="EMBL" id="VEP13732.1"/>
    </source>
</evidence>
<dbReference type="PROSITE" id="PS00041">
    <property type="entry name" value="HTH_ARAC_FAMILY_1"/>
    <property type="match status" value="1"/>
</dbReference>
<keyword evidence="6" id="KW-1185">Reference proteome</keyword>
<dbReference type="InterPro" id="IPR009057">
    <property type="entry name" value="Homeodomain-like_sf"/>
</dbReference>
<dbReference type="InterPro" id="IPR020449">
    <property type="entry name" value="Tscrpt_reg_AraC-type_HTH"/>
</dbReference>
<proteinExistence type="predicted"/>
<dbReference type="SMART" id="SM00342">
    <property type="entry name" value="HTH_ARAC"/>
    <property type="match status" value="1"/>
</dbReference>
<evidence type="ECO:0000256" key="1">
    <source>
        <dbReference type="ARBA" id="ARBA00023015"/>
    </source>
</evidence>
<dbReference type="PANTHER" id="PTHR43280:SF2">
    <property type="entry name" value="HTH-TYPE TRANSCRIPTIONAL REGULATOR EXSA"/>
    <property type="match status" value="1"/>
</dbReference>
<protein>
    <recommendedName>
        <fullName evidence="4">HTH araC/xylS-type domain-containing protein</fullName>
    </recommendedName>
</protein>
<dbReference type="Proteomes" id="UP000320055">
    <property type="component" value="Unassembled WGS sequence"/>
</dbReference>
<dbReference type="InterPro" id="IPR018062">
    <property type="entry name" value="HTH_AraC-typ_CS"/>
</dbReference>
<reference evidence="5 6" key="1">
    <citation type="submission" date="2019-01" db="EMBL/GenBank/DDBJ databases">
        <authorList>
            <person name="Brito A."/>
        </authorList>
    </citation>
    <scope>NUCLEOTIDE SEQUENCE [LARGE SCALE GENOMIC DNA]</scope>
    <source>
        <strain evidence="5">1</strain>
    </source>
</reference>
<dbReference type="PANTHER" id="PTHR43280">
    <property type="entry name" value="ARAC-FAMILY TRANSCRIPTIONAL REGULATOR"/>
    <property type="match status" value="1"/>
</dbReference>
<evidence type="ECO:0000259" key="4">
    <source>
        <dbReference type="PROSITE" id="PS01124"/>
    </source>
</evidence>
<keyword evidence="1" id="KW-0805">Transcription regulation</keyword>
<dbReference type="InterPro" id="IPR018060">
    <property type="entry name" value="HTH_AraC"/>
</dbReference>
<name>A0A563VQI7_9CYAN</name>
<dbReference type="AlphaFoldDB" id="A0A563VQI7"/>
<dbReference type="EMBL" id="CAACVJ010000129">
    <property type="protein sequence ID" value="VEP13732.1"/>
    <property type="molecule type" value="Genomic_DNA"/>
</dbReference>
<dbReference type="Pfam" id="PF12833">
    <property type="entry name" value="HTH_18"/>
    <property type="match status" value="1"/>
</dbReference>
<dbReference type="Gene3D" id="1.10.10.60">
    <property type="entry name" value="Homeodomain-like"/>
    <property type="match status" value="1"/>
</dbReference>
<accession>A0A563VQI7</accession>
<organism evidence="5 6">
    <name type="scientific">Hyella patelloides LEGE 07179</name>
    <dbReference type="NCBI Taxonomy" id="945734"/>
    <lineage>
        <taxon>Bacteria</taxon>
        <taxon>Bacillati</taxon>
        <taxon>Cyanobacteriota</taxon>
        <taxon>Cyanophyceae</taxon>
        <taxon>Pleurocapsales</taxon>
        <taxon>Hyellaceae</taxon>
        <taxon>Hyella</taxon>
    </lineage>
</organism>
<dbReference type="PROSITE" id="PS01124">
    <property type="entry name" value="HTH_ARAC_FAMILY_2"/>
    <property type="match status" value="1"/>
</dbReference>
<feature type="domain" description="HTH araC/xylS-type" evidence="4">
    <location>
        <begin position="1"/>
        <end position="52"/>
    </location>
</feature>
<keyword evidence="3" id="KW-0804">Transcription</keyword>
<keyword evidence="2" id="KW-0238">DNA-binding</keyword>
<evidence type="ECO:0000256" key="2">
    <source>
        <dbReference type="ARBA" id="ARBA00023125"/>
    </source>
</evidence>
<dbReference type="SUPFAM" id="SSF46689">
    <property type="entry name" value="Homeodomain-like"/>
    <property type="match status" value="1"/>
</dbReference>
<dbReference type="GO" id="GO:0043565">
    <property type="term" value="F:sequence-specific DNA binding"/>
    <property type="evidence" value="ECO:0007669"/>
    <property type="project" value="InterPro"/>
</dbReference>
<evidence type="ECO:0000313" key="6">
    <source>
        <dbReference type="Proteomes" id="UP000320055"/>
    </source>
</evidence>
<gene>
    <name evidence="5" type="ORF">H1P_2140018</name>
</gene>
<dbReference type="PRINTS" id="PR00032">
    <property type="entry name" value="HTHARAC"/>
</dbReference>